<sequence length="217" mass="23033">MDNVHAGGVHPGGRGRGAGSGVGQRRLGRGAVAVLVLTGAFHLYRGAPIDGTLYLGLAAVLAVGEMPTGGGADGLAAHSPRMIRRRWAWLLVPGLATILAFQQPGVGLGVALLVLLGAMLALGWRNPKPSAVRASGLRLRRSAWAWAAVVLFLCLWELGMYFTARLDPWEESTHPPLSDLIDPLFLVPSSRWLGTVLWVGACAALVWPRTTTPRKAQ</sequence>
<keyword evidence="4" id="KW-1185">Reference proteome</keyword>
<dbReference type="EMBL" id="JACHVS010000001">
    <property type="protein sequence ID" value="MBB2994813.1"/>
    <property type="molecule type" value="Genomic_DNA"/>
</dbReference>
<feature type="compositionally biased region" description="Gly residues" evidence="1">
    <location>
        <begin position="9"/>
        <end position="22"/>
    </location>
</feature>
<keyword evidence="2" id="KW-0812">Transmembrane</keyword>
<evidence type="ECO:0000313" key="3">
    <source>
        <dbReference type="EMBL" id="MBB2994813.1"/>
    </source>
</evidence>
<feature type="region of interest" description="Disordered" evidence="1">
    <location>
        <begin position="1"/>
        <end position="24"/>
    </location>
</feature>
<evidence type="ECO:0000256" key="1">
    <source>
        <dbReference type="SAM" id="MobiDB-lite"/>
    </source>
</evidence>
<reference evidence="3 4" key="1">
    <citation type="submission" date="2020-08" db="EMBL/GenBank/DDBJ databases">
        <title>Sequencing the genomes of 1000 actinobacteria strains.</title>
        <authorList>
            <person name="Klenk H.-P."/>
        </authorList>
    </citation>
    <scope>NUCLEOTIDE SEQUENCE [LARGE SCALE GENOMIC DNA]</scope>
    <source>
        <strain evidence="3 4">DSM 22826</strain>
    </source>
</reference>
<dbReference type="AlphaFoldDB" id="A0A839QGT1"/>
<keyword evidence="2" id="KW-1133">Transmembrane helix</keyword>
<evidence type="ECO:0000313" key="4">
    <source>
        <dbReference type="Proteomes" id="UP000523000"/>
    </source>
</evidence>
<accession>A0A839QGT1</accession>
<name>A0A839QGT1_9MICC</name>
<dbReference type="Proteomes" id="UP000523000">
    <property type="component" value="Unassembled WGS sequence"/>
</dbReference>
<feature type="transmembrane region" description="Helical" evidence="2">
    <location>
        <begin position="108"/>
        <end position="124"/>
    </location>
</feature>
<gene>
    <name evidence="3" type="ORF">E9229_001004</name>
</gene>
<feature type="transmembrane region" description="Helical" evidence="2">
    <location>
        <begin position="144"/>
        <end position="164"/>
    </location>
</feature>
<feature type="transmembrane region" description="Helical" evidence="2">
    <location>
        <begin position="184"/>
        <end position="207"/>
    </location>
</feature>
<protein>
    <submittedName>
        <fullName evidence="3">Uncharacterized protein</fullName>
    </submittedName>
</protein>
<comment type="caution">
    <text evidence="3">The sequence shown here is derived from an EMBL/GenBank/DDBJ whole genome shotgun (WGS) entry which is preliminary data.</text>
</comment>
<organism evidence="3 4">
    <name type="scientific">Paeniglutamicibacter cryotolerans</name>
    <dbReference type="NCBI Taxonomy" id="670079"/>
    <lineage>
        <taxon>Bacteria</taxon>
        <taxon>Bacillati</taxon>
        <taxon>Actinomycetota</taxon>
        <taxon>Actinomycetes</taxon>
        <taxon>Micrococcales</taxon>
        <taxon>Micrococcaceae</taxon>
        <taxon>Paeniglutamicibacter</taxon>
    </lineage>
</organism>
<dbReference type="RefSeq" id="WP_183510148.1">
    <property type="nucleotide sequence ID" value="NZ_BAABGK010000036.1"/>
</dbReference>
<evidence type="ECO:0000256" key="2">
    <source>
        <dbReference type="SAM" id="Phobius"/>
    </source>
</evidence>
<keyword evidence="2" id="KW-0472">Membrane</keyword>
<proteinExistence type="predicted"/>
<feature type="transmembrane region" description="Helical" evidence="2">
    <location>
        <begin position="30"/>
        <end position="47"/>
    </location>
</feature>